<dbReference type="STRING" id="109280.ENSHCOP00000017860"/>
<dbReference type="Pfam" id="PF03227">
    <property type="entry name" value="GILT"/>
    <property type="match status" value="1"/>
</dbReference>
<reference evidence="6" key="1">
    <citation type="submission" date="2025-08" db="UniProtKB">
        <authorList>
            <consortium name="Ensembl"/>
        </authorList>
    </citation>
    <scope>IDENTIFICATION</scope>
</reference>
<evidence type="ECO:0000256" key="5">
    <source>
        <dbReference type="SAM" id="SignalP"/>
    </source>
</evidence>
<proteinExistence type="inferred from homology"/>
<reference evidence="6" key="2">
    <citation type="submission" date="2025-09" db="UniProtKB">
        <authorList>
            <consortium name="Ensembl"/>
        </authorList>
    </citation>
    <scope>IDENTIFICATION</scope>
</reference>
<dbReference type="GO" id="GO:0047134">
    <property type="term" value="F:protein-disulfide reductase [NAD(P)H] activity"/>
    <property type="evidence" value="ECO:0007669"/>
    <property type="project" value="Ensembl"/>
</dbReference>
<keyword evidence="4" id="KW-0676">Redox-active center</keyword>
<dbReference type="InterPro" id="IPR004911">
    <property type="entry name" value="Interferon-induced_GILT"/>
</dbReference>
<evidence type="ECO:0000256" key="4">
    <source>
        <dbReference type="RuleBase" id="RU369109"/>
    </source>
</evidence>
<sequence length="255" mass="28405">MKVDLPFTLTLIVHFSSLSSSCPYTLAQCCSSLNSAVQCGVLKQCPHTNLTNSHQAGEPVHLDVYYESLCPDCILYLTQVLYPTWVLLQDILCVRLVPFGNAQEIPSEGKYIFKCQHGEQECLGNMIQTCLLNMTDNAFLIIFCMEASTDVIAAAKSCVHLYSPKLSWERLMSCVDGDVGNQLMHQNALRTNALDPPHQFVPWLTINGAHTDDLQKKATTSLFPLICSMYKVDTCCLIKFTAWTVLVSRLCPLTS</sequence>
<dbReference type="PROSITE" id="PS51257">
    <property type="entry name" value="PROKAR_LIPOPROTEIN"/>
    <property type="match status" value="1"/>
</dbReference>
<comment type="subunit">
    <text evidence="2 4">Dimer; disulfide-linked.</text>
</comment>
<evidence type="ECO:0000256" key="2">
    <source>
        <dbReference type="ARBA" id="ARBA00011615"/>
    </source>
</evidence>
<dbReference type="PANTHER" id="PTHR13234:SF43">
    <property type="entry name" value="GAMMA-INTERFERON-INDUCIBLE LYSOSOMAL THIOL REDUCTASE"/>
    <property type="match status" value="1"/>
</dbReference>
<dbReference type="AlphaFoldDB" id="A0A3Q3DQD6"/>
<keyword evidence="4" id="KW-0964">Secreted</keyword>
<dbReference type="GO" id="GO:0045454">
    <property type="term" value="P:cell redox homeostasis"/>
    <property type="evidence" value="ECO:0007669"/>
    <property type="project" value="Ensembl"/>
</dbReference>
<feature type="signal peptide" evidence="5">
    <location>
        <begin position="1"/>
        <end position="27"/>
    </location>
</feature>
<evidence type="ECO:0000313" key="6">
    <source>
        <dbReference type="Ensembl" id="ENSHCOP00000017860.1"/>
    </source>
</evidence>
<dbReference type="GO" id="GO:0005764">
    <property type="term" value="C:lysosome"/>
    <property type="evidence" value="ECO:0007669"/>
    <property type="project" value="UniProtKB-SubCell"/>
</dbReference>
<organism evidence="6 7">
    <name type="scientific">Hippocampus comes</name>
    <name type="common">Tiger tail seahorse</name>
    <dbReference type="NCBI Taxonomy" id="109280"/>
    <lineage>
        <taxon>Eukaryota</taxon>
        <taxon>Metazoa</taxon>
        <taxon>Chordata</taxon>
        <taxon>Craniata</taxon>
        <taxon>Vertebrata</taxon>
        <taxon>Euteleostomi</taxon>
        <taxon>Actinopterygii</taxon>
        <taxon>Neopterygii</taxon>
        <taxon>Teleostei</taxon>
        <taxon>Neoteleostei</taxon>
        <taxon>Acanthomorphata</taxon>
        <taxon>Syngnathiaria</taxon>
        <taxon>Syngnathiformes</taxon>
        <taxon>Syngnathoidei</taxon>
        <taxon>Syngnathidae</taxon>
        <taxon>Hippocampus</taxon>
    </lineage>
</organism>
<dbReference type="EC" id="1.8.-.-" evidence="4"/>
<dbReference type="GO" id="GO:0071425">
    <property type="term" value="P:hematopoietic stem cell proliferation"/>
    <property type="evidence" value="ECO:0007669"/>
    <property type="project" value="Ensembl"/>
</dbReference>
<keyword evidence="4" id="KW-0458">Lysosome</keyword>
<protein>
    <recommendedName>
        <fullName evidence="4">Gamma-interferon-inducible lysosomal thiol reductase</fullName>
        <ecNumber evidence="4">1.8.-.-</ecNumber>
    </recommendedName>
    <alternativeName>
        <fullName evidence="4">Gamma-interferon-inducible protein IP-30</fullName>
    </alternativeName>
</protein>
<dbReference type="PANTHER" id="PTHR13234">
    <property type="entry name" value="GAMMA-INTERFERON INDUCIBLE LYSOSOMAL THIOL REDUCTASE GILT"/>
    <property type="match status" value="1"/>
</dbReference>
<dbReference type="GO" id="GO:0016671">
    <property type="term" value="F:oxidoreductase activity, acting on a sulfur group of donors, disulfide as acceptor"/>
    <property type="evidence" value="ECO:0007669"/>
    <property type="project" value="UniProtKB-UniRule"/>
</dbReference>
<dbReference type="GeneTree" id="ENSGT00940000164804"/>
<comment type="similarity">
    <text evidence="1 4">Belongs to the GILT family.</text>
</comment>
<comment type="subcellular location">
    <subcellularLocation>
        <location evidence="4">Secreted</location>
    </subcellularLocation>
    <subcellularLocation>
        <location evidence="4">Lysosome</location>
    </subcellularLocation>
</comment>
<keyword evidence="4 5" id="KW-0732">Signal</keyword>
<keyword evidence="4" id="KW-0560">Oxidoreductase</keyword>
<evidence type="ECO:0000256" key="1">
    <source>
        <dbReference type="ARBA" id="ARBA00005679"/>
    </source>
</evidence>
<evidence type="ECO:0000256" key="3">
    <source>
        <dbReference type="ARBA" id="ARBA00023180"/>
    </source>
</evidence>
<name>A0A3Q3DQD6_HIPCM</name>
<dbReference type="Proteomes" id="UP000264820">
    <property type="component" value="Unplaced"/>
</dbReference>
<accession>A0A3Q3DQD6</accession>
<feature type="chain" id="PRO_5018575157" description="Gamma-interferon-inducible lysosomal thiol reductase" evidence="5">
    <location>
        <begin position="28"/>
        <end position="255"/>
    </location>
</feature>
<evidence type="ECO:0000313" key="7">
    <source>
        <dbReference type="Proteomes" id="UP000264820"/>
    </source>
</evidence>
<dbReference type="GO" id="GO:0005576">
    <property type="term" value="C:extracellular region"/>
    <property type="evidence" value="ECO:0007669"/>
    <property type="project" value="UniProtKB-SubCell"/>
</dbReference>
<dbReference type="GO" id="GO:0002376">
    <property type="term" value="P:immune system process"/>
    <property type="evidence" value="ECO:0007669"/>
    <property type="project" value="UniProtKB-KW"/>
</dbReference>
<keyword evidence="7" id="KW-1185">Reference proteome</keyword>
<keyword evidence="4" id="KW-1015">Disulfide bond</keyword>
<keyword evidence="3 4" id="KW-0325">Glycoprotein</keyword>
<dbReference type="Ensembl" id="ENSHCOT00000012709.1">
    <property type="protein sequence ID" value="ENSHCOP00000017860.1"/>
    <property type="gene ID" value="ENSHCOG00000001984.1"/>
</dbReference>
<comment type="function">
    <text evidence="4">Lysosomal thiol reductase that can reduce protein disulfide bonds. Facilitates the complete unfolding of proteins destined for lysosomal degradation. Plays an important role in antigen processing.</text>
</comment>
<keyword evidence="4" id="KW-0391">Immunity</keyword>